<gene>
    <name evidence="4" type="primary">il10ra</name>
</gene>
<dbReference type="AlphaFoldDB" id="A0A667Y8X9"/>
<evidence type="ECO:0000259" key="3">
    <source>
        <dbReference type="PROSITE" id="PS50853"/>
    </source>
</evidence>
<feature type="region of interest" description="Disordered" evidence="1">
    <location>
        <begin position="301"/>
        <end position="365"/>
    </location>
</feature>
<keyword evidence="2" id="KW-0472">Membrane</keyword>
<feature type="transmembrane region" description="Helical" evidence="2">
    <location>
        <begin position="219"/>
        <end position="247"/>
    </location>
</feature>
<dbReference type="PANTHER" id="PTHR20859:SF94">
    <property type="entry name" value="CYTOKINE RECEPTOR FAMILY MEMBER B7"/>
    <property type="match status" value="1"/>
</dbReference>
<reference evidence="4" key="2">
    <citation type="submission" date="2025-08" db="UniProtKB">
        <authorList>
            <consortium name="Ensembl"/>
        </authorList>
    </citation>
    <scope>IDENTIFICATION</scope>
</reference>
<dbReference type="InterPro" id="IPR015373">
    <property type="entry name" value="Interferon/interleukin_rcp_dom"/>
</dbReference>
<evidence type="ECO:0000313" key="4">
    <source>
        <dbReference type="Ensembl" id="ENSMMDP00005023043.1"/>
    </source>
</evidence>
<dbReference type="Pfam" id="PF01108">
    <property type="entry name" value="Tissue_fac"/>
    <property type="match status" value="1"/>
</dbReference>
<reference evidence="4" key="1">
    <citation type="submission" date="2019-06" db="EMBL/GenBank/DDBJ databases">
        <authorList>
            <consortium name="Wellcome Sanger Institute Data Sharing"/>
        </authorList>
    </citation>
    <scope>NUCLEOTIDE SEQUENCE [LARGE SCALE GENOMIC DNA]</scope>
</reference>
<proteinExistence type="predicted"/>
<accession>A0A667Y8X9</accession>
<feature type="domain" description="Fibronectin type-III" evidence="3">
    <location>
        <begin position="28"/>
        <end position="125"/>
    </location>
</feature>
<dbReference type="InterPro" id="IPR013783">
    <property type="entry name" value="Ig-like_fold"/>
</dbReference>
<dbReference type="PROSITE" id="PS50853">
    <property type="entry name" value="FN3"/>
    <property type="match status" value="1"/>
</dbReference>
<dbReference type="GeneTree" id="ENSGT00510000054245"/>
<dbReference type="InterPro" id="IPR036116">
    <property type="entry name" value="FN3_sf"/>
</dbReference>
<feature type="compositionally biased region" description="Polar residues" evidence="1">
    <location>
        <begin position="325"/>
        <end position="338"/>
    </location>
</feature>
<organism evidence="4 5">
    <name type="scientific">Myripristis murdjan</name>
    <name type="common">pinecone soldierfish</name>
    <dbReference type="NCBI Taxonomy" id="586833"/>
    <lineage>
        <taxon>Eukaryota</taxon>
        <taxon>Metazoa</taxon>
        <taxon>Chordata</taxon>
        <taxon>Craniata</taxon>
        <taxon>Vertebrata</taxon>
        <taxon>Euteleostomi</taxon>
        <taxon>Actinopterygii</taxon>
        <taxon>Neopterygii</taxon>
        <taxon>Teleostei</taxon>
        <taxon>Neoteleostei</taxon>
        <taxon>Acanthomorphata</taxon>
        <taxon>Holocentriformes</taxon>
        <taxon>Holocentridae</taxon>
        <taxon>Myripristis</taxon>
    </lineage>
</organism>
<dbReference type="GO" id="GO:0004896">
    <property type="term" value="F:cytokine receptor activity"/>
    <property type="evidence" value="ECO:0007669"/>
    <property type="project" value="TreeGrafter"/>
</dbReference>
<reference evidence="4" key="3">
    <citation type="submission" date="2025-09" db="UniProtKB">
        <authorList>
            <consortium name="Ensembl"/>
        </authorList>
    </citation>
    <scope>IDENTIFICATION</scope>
</reference>
<dbReference type="Gene3D" id="2.60.40.10">
    <property type="entry name" value="Immunoglobulins"/>
    <property type="match status" value="1"/>
</dbReference>
<dbReference type="Proteomes" id="UP000472263">
    <property type="component" value="Chromosome 13"/>
</dbReference>
<keyword evidence="5" id="KW-1185">Reference proteome</keyword>
<dbReference type="SUPFAM" id="SSF49265">
    <property type="entry name" value="Fibronectin type III"/>
    <property type="match status" value="2"/>
</dbReference>
<sequence length="560" mass="61819">MLGNFKCFCDSEVLCTLFSDFSVTGLGVPQPVNPVVRVLDGEVTAVWDSPEDAPLKSVYNVEMKKYGSGSDWIAVVRCTMITVTCCDLTNLMHEYNAAYIVRVQLVAGRNASDWKNTKRVYPNQSKLLPPSFTLLATSSTLTLTVHKKPFYKKMFPFGMTYTIYLEDRGKDNKLPQLETFDSLHWGREYCVSLKVESSTGLSMSNVSTPQCIFLPEQEWYIIAVSCLVSLGVMAIFAVLLAILLCYLKRPEKVPTVLKSPGSGWLPLTVGESPMEVVTDKGWFLMGKEEKNCFTPEQVTQAMASEDDQQEVRRTSTDSGVGVEPNSATKSRGSAQIMQEDSGCGSMTGSESSTSCSSSTEEHFLREGRTNDNTVRKREDSGVELGCQLDCSLILDGQDCGAVAGDKYRSKSPSAVQIHVYRDSALADVVTGYRAGHQSCICSRAGQCAWCHQTGHHGPEEVPQYRAAHIENGLLSSENHFVETYEADLQFSNYRGKPHIQLESIIRMDDSETPSNLPFIQLEEAFPLLTALSLLPSVEEGEKFGMKNASLSLCDVELKTD</sequence>
<evidence type="ECO:0000256" key="1">
    <source>
        <dbReference type="SAM" id="MobiDB-lite"/>
    </source>
</evidence>
<dbReference type="InterPro" id="IPR050650">
    <property type="entry name" value="Type-II_Cytokine-TF_Rcpt"/>
</dbReference>
<keyword evidence="2" id="KW-1133">Transmembrane helix</keyword>
<dbReference type="GO" id="GO:0005886">
    <property type="term" value="C:plasma membrane"/>
    <property type="evidence" value="ECO:0007669"/>
    <property type="project" value="TreeGrafter"/>
</dbReference>
<dbReference type="InterPro" id="IPR003961">
    <property type="entry name" value="FN3_dom"/>
</dbReference>
<name>A0A667Y8X9_9TELE</name>
<evidence type="ECO:0000256" key="2">
    <source>
        <dbReference type="SAM" id="Phobius"/>
    </source>
</evidence>
<dbReference type="Pfam" id="PF09294">
    <property type="entry name" value="Interfer-bind"/>
    <property type="match status" value="1"/>
</dbReference>
<feature type="compositionally biased region" description="Low complexity" evidence="1">
    <location>
        <begin position="341"/>
        <end position="358"/>
    </location>
</feature>
<dbReference type="PANTHER" id="PTHR20859">
    <property type="entry name" value="INTERFERON/INTERLEUKIN RECEPTOR"/>
    <property type="match status" value="1"/>
</dbReference>
<protein>
    <submittedName>
        <fullName evidence="4">Interleukin 10 receptor, alpha</fullName>
    </submittedName>
</protein>
<evidence type="ECO:0000313" key="5">
    <source>
        <dbReference type="Proteomes" id="UP000472263"/>
    </source>
</evidence>
<keyword evidence="2" id="KW-0812">Transmembrane</keyword>
<dbReference type="Ensembl" id="ENSMMDT00005023547.1">
    <property type="protein sequence ID" value="ENSMMDP00005023043.1"/>
    <property type="gene ID" value="ENSMMDG00005011140.1"/>
</dbReference>